<name>A0ABY0GSN4_9PEZI</name>
<reference evidence="2 3" key="1">
    <citation type="submission" date="2018-06" db="EMBL/GenBank/DDBJ databases">
        <title>Complete Genomes of Monosporascus.</title>
        <authorList>
            <person name="Robinson A.J."/>
            <person name="Natvig D.O."/>
        </authorList>
    </citation>
    <scope>NUCLEOTIDE SEQUENCE [LARGE SCALE GENOMIC DNA]</scope>
    <source>
        <strain evidence="2 3">CBS 609.92</strain>
    </source>
</reference>
<sequence>MIGPDDILDTAECLSSDERRVCPQPDVPEGVGTGLGLIQGREERYFNRGRHETRHEDGVAASAEKHTSNLGLLALRPSLHPLQTPSASEMRKEDEGTACRSCTIRERLDLPNTPSSHVDPGLWSKTPRPTVVAPKNSGVPAHFLDHVLETSLGDAAARLRVEAHDRDAPTLPEREYPNFFVAIRDLATRFRHSYAPFATYNSVARTIRLFGPDAVQPSPDWADEGEWVFRIEDVYMFICRAPEHKGMALG</sequence>
<gene>
    <name evidence="2" type="ORF">DL762_009698</name>
</gene>
<dbReference type="EMBL" id="QJNS01000553">
    <property type="protein sequence ID" value="RYO76803.1"/>
    <property type="molecule type" value="Genomic_DNA"/>
</dbReference>
<accession>A0ABY0GSN4</accession>
<proteinExistence type="predicted"/>
<evidence type="ECO:0000313" key="3">
    <source>
        <dbReference type="Proteomes" id="UP000294003"/>
    </source>
</evidence>
<evidence type="ECO:0008006" key="4">
    <source>
        <dbReference type="Google" id="ProtNLM"/>
    </source>
</evidence>
<protein>
    <recommendedName>
        <fullName evidence="4">N-acetyltransferase domain-containing protein</fullName>
    </recommendedName>
</protein>
<dbReference type="Proteomes" id="UP000294003">
    <property type="component" value="Unassembled WGS sequence"/>
</dbReference>
<evidence type="ECO:0000256" key="1">
    <source>
        <dbReference type="SAM" id="MobiDB-lite"/>
    </source>
</evidence>
<keyword evidence="3" id="KW-1185">Reference proteome</keyword>
<feature type="region of interest" description="Disordered" evidence="1">
    <location>
        <begin position="105"/>
        <end position="127"/>
    </location>
</feature>
<comment type="caution">
    <text evidence="2">The sequence shown here is derived from an EMBL/GenBank/DDBJ whole genome shotgun (WGS) entry which is preliminary data.</text>
</comment>
<evidence type="ECO:0000313" key="2">
    <source>
        <dbReference type="EMBL" id="RYO76803.1"/>
    </source>
</evidence>
<organism evidence="2 3">
    <name type="scientific">Monosporascus cannonballus</name>
    <dbReference type="NCBI Taxonomy" id="155416"/>
    <lineage>
        <taxon>Eukaryota</taxon>
        <taxon>Fungi</taxon>
        <taxon>Dikarya</taxon>
        <taxon>Ascomycota</taxon>
        <taxon>Pezizomycotina</taxon>
        <taxon>Sordariomycetes</taxon>
        <taxon>Xylariomycetidae</taxon>
        <taxon>Xylariales</taxon>
        <taxon>Xylariales incertae sedis</taxon>
        <taxon>Monosporascus</taxon>
    </lineage>
</organism>